<feature type="compositionally biased region" description="Basic and acidic residues" evidence="1">
    <location>
        <begin position="597"/>
        <end position="616"/>
    </location>
</feature>
<feature type="region of interest" description="Disordered" evidence="1">
    <location>
        <begin position="1269"/>
        <end position="1303"/>
    </location>
</feature>
<comment type="caution">
    <text evidence="2">The sequence shown here is derived from an EMBL/GenBank/DDBJ whole genome shotgun (WGS) entry which is preliminary data.</text>
</comment>
<proteinExistence type="predicted"/>
<feature type="compositionally biased region" description="Low complexity" evidence="1">
    <location>
        <begin position="1038"/>
        <end position="1052"/>
    </location>
</feature>
<feature type="compositionally biased region" description="Polar residues" evidence="1">
    <location>
        <begin position="873"/>
        <end position="882"/>
    </location>
</feature>
<feature type="compositionally biased region" description="Polar residues" evidence="1">
    <location>
        <begin position="506"/>
        <end position="519"/>
    </location>
</feature>
<feature type="region of interest" description="Disordered" evidence="1">
    <location>
        <begin position="1"/>
        <end position="24"/>
    </location>
</feature>
<feature type="region of interest" description="Disordered" evidence="1">
    <location>
        <begin position="964"/>
        <end position="990"/>
    </location>
</feature>
<dbReference type="OrthoDB" id="1991731at2759"/>
<feature type="region of interest" description="Disordered" evidence="1">
    <location>
        <begin position="576"/>
        <end position="695"/>
    </location>
</feature>
<feature type="compositionally biased region" description="Polar residues" evidence="1">
    <location>
        <begin position="530"/>
        <end position="542"/>
    </location>
</feature>
<feature type="compositionally biased region" description="Polar residues" evidence="1">
    <location>
        <begin position="649"/>
        <end position="675"/>
    </location>
</feature>
<feature type="compositionally biased region" description="Basic and acidic residues" evidence="1">
    <location>
        <begin position="937"/>
        <end position="951"/>
    </location>
</feature>
<feature type="compositionally biased region" description="Basic and acidic residues" evidence="1">
    <location>
        <begin position="1279"/>
        <end position="1289"/>
    </location>
</feature>
<accession>A0A9D4Z5B6</accession>
<feature type="region of interest" description="Disordered" evidence="1">
    <location>
        <begin position="499"/>
        <end position="543"/>
    </location>
</feature>
<feature type="region of interest" description="Disordered" evidence="1">
    <location>
        <begin position="1008"/>
        <end position="1053"/>
    </location>
</feature>
<organism evidence="2 3">
    <name type="scientific">Adiantum capillus-veneris</name>
    <name type="common">Maidenhair fern</name>
    <dbReference type="NCBI Taxonomy" id="13818"/>
    <lineage>
        <taxon>Eukaryota</taxon>
        <taxon>Viridiplantae</taxon>
        <taxon>Streptophyta</taxon>
        <taxon>Embryophyta</taxon>
        <taxon>Tracheophyta</taxon>
        <taxon>Polypodiopsida</taxon>
        <taxon>Polypodiidae</taxon>
        <taxon>Polypodiales</taxon>
        <taxon>Pteridineae</taxon>
        <taxon>Pteridaceae</taxon>
        <taxon>Vittarioideae</taxon>
        <taxon>Adiantum</taxon>
    </lineage>
</organism>
<reference evidence="2" key="1">
    <citation type="submission" date="2021-01" db="EMBL/GenBank/DDBJ databases">
        <title>Adiantum capillus-veneris genome.</title>
        <authorList>
            <person name="Fang Y."/>
            <person name="Liao Q."/>
        </authorList>
    </citation>
    <scope>NUCLEOTIDE SEQUENCE</scope>
    <source>
        <strain evidence="2">H3</strain>
        <tissue evidence="2">Leaf</tissue>
    </source>
</reference>
<evidence type="ECO:0000313" key="2">
    <source>
        <dbReference type="EMBL" id="KAI5061690.1"/>
    </source>
</evidence>
<feature type="compositionally biased region" description="Basic and acidic residues" evidence="1">
    <location>
        <begin position="1118"/>
        <end position="1130"/>
    </location>
</feature>
<feature type="compositionally biased region" description="Basic and acidic residues" evidence="1">
    <location>
        <begin position="861"/>
        <end position="870"/>
    </location>
</feature>
<evidence type="ECO:0000313" key="3">
    <source>
        <dbReference type="Proteomes" id="UP000886520"/>
    </source>
</evidence>
<name>A0A9D4Z5B6_ADICA</name>
<dbReference type="EMBL" id="JABFUD020000023">
    <property type="protein sequence ID" value="KAI5061690.1"/>
    <property type="molecule type" value="Genomic_DNA"/>
</dbReference>
<feature type="compositionally biased region" description="Low complexity" evidence="1">
    <location>
        <begin position="839"/>
        <end position="852"/>
    </location>
</feature>
<feature type="region of interest" description="Disordered" evidence="1">
    <location>
        <begin position="915"/>
        <end position="951"/>
    </location>
</feature>
<protein>
    <submittedName>
        <fullName evidence="2">Uncharacterized protein</fullName>
    </submittedName>
</protein>
<dbReference type="Proteomes" id="UP000886520">
    <property type="component" value="Chromosome 23"/>
</dbReference>
<evidence type="ECO:0000256" key="1">
    <source>
        <dbReference type="SAM" id="MobiDB-lite"/>
    </source>
</evidence>
<feature type="region of interest" description="Disordered" evidence="1">
    <location>
        <begin position="807"/>
        <end position="882"/>
    </location>
</feature>
<keyword evidence="3" id="KW-1185">Reference proteome</keyword>
<feature type="compositionally biased region" description="Polar residues" evidence="1">
    <location>
        <begin position="1008"/>
        <end position="1030"/>
    </location>
</feature>
<sequence length="1421" mass="155046">MSDPSSEGNGLSPMENNQKALQTSGLAVDGAPSLQSSISTNGCSLVDSVGSLPVPMPGHLNNESNGVEVNNDRCEEPLASVEAVHVHEMDGKVEIDNPCNNHESSNCAPSDQTTLQVHCIEGNLLSCKLVGCDSLDNTGTTSFCHQEETQMEQSPVASETRITEIVDGKKVDIRLACFSSSENNRACHEDELVEDMDEPVSTVLTKACSREIGKLGEDEITKARPRDPITEEASNEAHAGDKETFLNTVNADTSSSDFCCHEEHGSQIFYSGSPAIITESNVIDDQDSLHMAASDPACIVSQGLLSEPVKEIEKEGNVGSSAFCAPDGNGASETSIHGSQDANACIQENATKNVDENCSSLFQNEIKTIAVAEETTEPVTRDDCNAGNENTLDQKCLPGLNEDSTLEDRFASEIIISIGEGSKESIVEDASYDDEDSISALPLPATSSMISQTRSIEQETLNAQCSVDDTHIGTNVGNTSSQVEDGAASSQCQHHGCTIDKDGGSSLDSTAGTGPQQSDGCVPVEDEEASSTGGEDTASSPACVQPLRQQRKKINIHHQFVREIVKIQHDREQFDREQAGRQIHTQQAATLPQVGRKSSDIKEQKNTFSESREIRGETSNPKGLKDVGTHRQSKDAQQKHSTKNKKSLVIQSRNESAHQWNSPRESNEQSRQQAFSHAMGAKETDKIGRGKQQPSMSIYRPPVVRESLMAEHRNLGEPETFNRQSGAYAMSSSPNNSASSFTEACAPIAGLPHFMNVEGSPKMVRSSSGECFADSLETHADQSAPGMGIKVTFDTERRQRHIQFSDGLHSFSKREQASPAASHSSAGYRANMDSKFNPSSQSFQDSKFSSGSWQQIDYDETPFKGNDRHATQAARSANSVHNRTFQDSSFALGSRQIDLGERPSKGNDRHFIQAAGSVNPSHRHPFQDTKSISGSGKNDHSETPSKGNDHHFMQAARSGSLHGFVSAEPSQTRVRAGKSSGKPTEKKSSFFERADNSANLHNLSAQLQKSSPVIRQGNDGQSYCSNSTRGSDWYAEKTPSPSSQSFNTPSSQRTALMGPTFERGFFGLTSFASANVRSEESERTAMNMQGNIQHQLFHTPRSHDLRGNLKYAVTTDNGRGKRDSQHKNSTKDFSSPFQAMMKDTRPQAVFSAPAQRSSDASQDSRGFGMSWHAKEQTQTHSSEILQESLRRIQSDASRKAFTQNSQAQLASSPLTESLFCTMPMQEKWGDIVDDLTDSYDYLQIKSDGGERETHSGSLLYGASNQSIPSFSDAKASKPVFRDSKQDRGMPKYNYRETNSSQKHTEVVRERLAYDTPARKSVFERLGPQNNFQESILGPPPKMFDSRGVLKASPDALLSNAPPVSTFKGFDTGLYGTQWASQPSSMQHENADDEGREVVVQAYTEVKQRRSKRELYVPRRGS</sequence>
<feature type="region of interest" description="Disordered" evidence="1">
    <location>
        <begin position="1113"/>
        <end position="1134"/>
    </location>
</feature>
<gene>
    <name evidence="2" type="ORF">GOP47_0024195</name>
</gene>
<feature type="compositionally biased region" description="Basic and acidic residues" evidence="1">
    <location>
        <begin position="623"/>
        <end position="638"/>
    </location>
</feature>